<accession>A0A2S9YBF4</accession>
<dbReference type="RefSeq" id="WP_106391779.1">
    <property type="nucleotide sequence ID" value="NZ_PVNK01000119.1"/>
</dbReference>
<sequence>MEKNEYKGAALNSFILALGHSKSVISKLLADAGVDKIEPERWYDYDWARGLYYKIEAEVGPSAVIAVGRKMIETADYPPDIDGIQTLLMALGHAYRLNARGPDVGEITCELEDEHSATLVFTPKFPCALNIGIVEGSCSRYGEQALIEHGPNGCLDRGDPACTYHVSW</sequence>
<proteinExistence type="predicted"/>
<evidence type="ECO:0000313" key="2">
    <source>
        <dbReference type="Proteomes" id="UP000237968"/>
    </source>
</evidence>
<organism evidence="1 2">
    <name type="scientific">Enhygromyxa salina</name>
    <dbReference type="NCBI Taxonomy" id="215803"/>
    <lineage>
        <taxon>Bacteria</taxon>
        <taxon>Pseudomonadati</taxon>
        <taxon>Myxococcota</taxon>
        <taxon>Polyangia</taxon>
        <taxon>Nannocystales</taxon>
        <taxon>Nannocystaceae</taxon>
        <taxon>Enhygromyxa</taxon>
    </lineage>
</organism>
<evidence type="ECO:0000313" key="1">
    <source>
        <dbReference type="EMBL" id="PRQ02435.1"/>
    </source>
</evidence>
<name>A0A2S9YBF4_9BACT</name>
<evidence type="ECO:0008006" key="3">
    <source>
        <dbReference type="Google" id="ProtNLM"/>
    </source>
</evidence>
<protein>
    <recommendedName>
        <fullName evidence="3">4-vinyl reductase 4VR domain-containing protein</fullName>
    </recommendedName>
</protein>
<keyword evidence="2" id="KW-1185">Reference proteome</keyword>
<dbReference type="AlphaFoldDB" id="A0A2S9YBF4"/>
<dbReference type="EMBL" id="PVNK01000119">
    <property type="protein sequence ID" value="PRQ02435.1"/>
    <property type="molecule type" value="Genomic_DNA"/>
</dbReference>
<dbReference type="Proteomes" id="UP000237968">
    <property type="component" value="Unassembled WGS sequence"/>
</dbReference>
<dbReference type="OrthoDB" id="5508216at2"/>
<comment type="caution">
    <text evidence="1">The sequence shown here is derived from an EMBL/GenBank/DDBJ whole genome shotgun (WGS) entry which is preliminary data.</text>
</comment>
<gene>
    <name evidence="1" type="ORF">ENSA5_23630</name>
</gene>
<reference evidence="1 2" key="1">
    <citation type="submission" date="2018-03" db="EMBL/GenBank/DDBJ databases">
        <title>Draft Genome Sequences of the Obligatory Marine Myxobacteria Enhygromyxa salina SWB005.</title>
        <authorList>
            <person name="Poehlein A."/>
            <person name="Moghaddam J.A."/>
            <person name="Harms H."/>
            <person name="Alanjari M."/>
            <person name="Koenig G.M."/>
            <person name="Daniel R."/>
            <person name="Schaeberle T.F."/>
        </authorList>
    </citation>
    <scope>NUCLEOTIDE SEQUENCE [LARGE SCALE GENOMIC DNA]</scope>
    <source>
        <strain evidence="1 2">SWB005</strain>
    </source>
</reference>